<proteinExistence type="predicted"/>
<gene>
    <name evidence="5" type="ORF">HNQ73_002625</name>
</gene>
<dbReference type="InterPro" id="IPR018247">
    <property type="entry name" value="EF_Hand_1_Ca_BS"/>
</dbReference>
<dbReference type="PROSITE" id="PS00018">
    <property type="entry name" value="EF_HAND_1"/>
    <property type="match status" value="3"/>
</dbReference>
<evidence type="ECO:0000313" key="6">
    <source>
        <dbReference type="Proteomes" id="UP000588017"/>
    </source>
</evidence>
<evidence type="ECO:0000313" key="5">
    <source>
        <dbReference type="EMBL" id="MBB6168988.1"/>
    </source>
</evidence>
<name>A0A841K825_9HYPH</name>
<dbReference type="PANTHER" id="PTHR10827:SF98">
    <property type="entry name" value="45 KDA CALCIUM-BINDING PROTEIN"/>
    <property type="match status" value="1"/>
</dbReference>
<dbReference type="Pfam" id="PF13499">
    <property type="entry name" value="EF-hand_7"/>
    <property type="match status" value="1"/>
</dbReference>
<dbReference type="AlphaFoldDB" id="A0A841K825"/>
<dbReference type="SUPFAM" id="SSF47473">
    <property type="entry name" value="EF-hand"/>
    <property type="match status" value="1"/>
</dbReference>
<comment type="caution">
    <text evidence="5">The sequence shown here is derived from an EMBL/GenBank/DDBJ whole genome shotgun (WGS) entry which is preliminary data.</text>
</comment>
<dbReference type="PANTHER" id="PTHR10827">
    <property type="entry name" value="RETICULOCALBIN"/>
    <property type="match status" value="1"/>
</dbReference>
<dbReference type="InterPro" id="IPR002048">
    <property type="entry name" value="EF_hand_dom"/>
</dbReference>
<keyword evidence="1" id="KW-0479">Metal-binding</keyword>
<dbReference type="PROSITE" id="PS50222">
    <property type="entry name" value="EF_HAND_2"/>
    <property type="match status" value="2"/>
</dbReference>
<evidence type="ECO:0000256" key="1">
    <source>
        <dbReference type="ARBA" id="ARBA00022723"/>
    </source>
</evidence>
<feature type="chain" id="PRO_5032948887" description="EF-hand domain-containing protein" evidence="3">
    <location>
        <begin position="21"/>
        <end position="140"/>
    </location>
</feature>
<dbReference type="SMART" id="SM00054">
    <property type="entry name" value="EFh"/>
    <property type="match status" value="3"/>
</dbReference>
<organism evidence="5 6">
    <name type="scientific">Chelatococcus composti</name>
    <dbReference type="NCBI Taxonomy" id="1743235"/>
    <lineage>
        <taxon>Bacteria</taxon>
        <taxon>Pseudomonadati</taxon>
        <taxon>Pseudomonadota</taxon>
        <taxon>Alphaproteobacteria</taxon>
        <taxon>Hyphomicrobiales</taxon>
        <taxon>Chelatococcaceae</taxon>
        <taxon>Chelatococcus</taxon>
    </lineage>
</organism>
<sequence length="140" mass="15743">MTMKTLAAAVLLLVPASACAWDGPGLHQMFRQMDRNGDRALQFSEIADARARLFDRMDSNGNGYLEPQEMKAAAARAREAGRFQAASLERLEATARRMDTNGDGRLSREEFSRFIPDRLRRADVNGDRTLSLSELRALRR</sequence>
<dbReference type="GO" id="GO:0005509">
    <property type="term" value="F:calcium ion binding"/>
    <property type="evidence" value="ECO:0007669"/>
    <property type="project" value="InterPro"/>
</dbReference>
<dbReference type="RefSeq" id="WP_183335289.1">
    <property type="nucleotide sequence ID" value="NZ_BMHX01000005.1"/>
</dbReference>
<accession>A0A841K825</accession>
<dbReference type="EMBL" id="JACHEH010000005">
    <property type="protein sequence ID" value="MBB6168988.1"/>
    <property type="molecule type" value="Genomic_DNA"/>
</dbReference>
<dbReference type="CDD" id="cd00051">
    <property type="entry name" value="EFh"/>
    <property type="match status" value="1"/>
</dbReference>
<feature type="domain" description="EF-hand" evidence="4">
    <location>
        <begin position="45"/>
        <end position="80"/>
    </location>
</feature>
<dbReference type="Proteomes" id="UP000588017">
    <property type="component" value="Unassembled WGS sequence"/>
</dbReference>
<keyword evidence="6" id="KW-1185">Reference proteome</keyword>
<keyword evidence="3" id="KW-0732">Signal</keyword>
<dbReference type="Gene3D" id="1.10.238.10">
    <property type="entry name" value="EF-hand"/>
    <property type="match status" value="2"/>
</dbReference>
<reference evidence="5 6" key="1">
    <citation type="submission" date="2020-08" db="EMBL/GenBank/DDBJ databases">
        <title>Genomic Encyclopedia of Type Strains, Phase IV (KMG-IV): sequencing the most valuable type-strain genomes for metagenomic binning, comparative biology and taxonomic classification.</title>
        <authorList>
            <person name="Goeker M."/>
        </authorList>
    </citation>
    <scope>NUCLEOTIDE SEQUENCE [LARGE SCALE GENOMIC DNA]</scope>
    <source>
        <strain evidence="5 6">DSM 101465</strain>
    </source>
</reference>
<feature type="signal peptide" evidence="3">
    <location>
        <begin position="1"/>
        <end position="20"/>
    </location>
</feature>
<evidence type="ECO:0000259" key="4">
    <source>
        <dbReference type="PROSITE" id="PS50222"/>
    </source>
</evidence>
<protein>
    <recommendedName>
        <fullName evidence="4">EF-hand domain-containing protein</fullName>
    </recommendedName>
</protein>
<evidence type="ECO:0000256" key="2">
    <source>
        <dbReference type="ARBA" id="ARBA00022737"/>
    </source>
</evidence>
<evidence type="ECO:0000256" key="3">
    <source>
        <dbReference type="SAM" id="SignalP"/>
    </source>
</evidence>
<keyword evidence="2" id="KW-0677">Repeat</keyword>
<feature type="domain" description="EF-hand" evidence="4">
    <location>
        <begin position="86"/>
        <end position="121"/>
    </location>
</feature>
<dbReference type="InterPro" id="IPR011992">
    <property type="entry name" value="EF-hand-dom_pair"/>
</dbReference>